<dbReference type="Proteomes" id="UP000034034">
    <property type="component" value="Chromosome"/>
</dbReference>
<gene>
    <name evidence="2" type="ORF">SXIM_17450</name>
</gene>
<keyword evidence="1" id="KW-0732">Signal</keyword>
<feature type="chain" id="PRO_5002515735" evidence="1">
    <location>
        <begin position="25"/>
        <end position="42"/>
    </location>
</feature>
<organism evidence="2 3">
    <name type="scientific">Streptomyces xiamenensis</name>
    <dbReference type="NCBI Taxonomy" id="408015"/>
    <lineage>
        <taxon>Bacteria</taxon>
        <taxon>Bacillati</taxon>
        <taxon>Actinomycetota</taxon>
        <taxon>Actinomycetes</taxon>
        <taxon>Kitasatosporales</taxon>
        <taxon>Streptomycetaceae</taxon>
        <taxon>Streptomyces</taxon>
    </lineage>
</organism>
<name>A0A0F7FSQ2_9ACTN</name>
<accession>A0A0F7FSQ2</accession>
<evidence type="ECO:0000256" key="1">
    <source>
        <dbReference type="SAM" id="SignalP"/>
    </source>
</evidence>
<proteinExistence type="predicted"/>
<dbReference type="KEGG" id="sxi:SXIM_17450"/>
<reference evidence="2" key="1">
    <citation type="submission" date="2019-08" db="EMBL/GenBank/DDBJ databases">
        <title>Complete genome sequence of a mangrove-derived Streptomyces xiamenensis.</title>
        <authorList>
            <person name="Xu J."/>
        </authorList>
    </citation>
    <scope>NUCLEOTIDE SEQUENCE</scope>
    <source>
        <strain evidence="2">318</strain>
    </source>
</reference>
<dbReference type="EMBL" id="CP009922">
    <property type="protein sequence ID" value="AKG43129.1"/>
    <property type="molecule type" value="Genomic_DNA"/>
</dbReference>
<dbReference type="AlphaFoldDB" id="A0A0F7FSQ2"/>
<feature type="signal peptide" evidence="1">
    <location>
        <begin position="1"/>
        <end position="24"/>
    </location>
</feature>
<evidence type="ECO:0000313" key="3">
    <source>
        <dbReference type="Proteomes" id="UP000034034"/>
    </source>
</evidence>
<dbReference type="STRING" id="408015.SXIM_17450"/>
<dbReference type="HOGENOM" id="CLU_3258779_0_0_11"/>
<sequence length="42" mass="4061">MKKFALSVIAALLLVGASGGVAMAAGSPAAKGEVITTGSLWD</sequence>
<dbReference type="PATRIC" id="fig|408015.6.peg.1781"/>
<evidence type="ECO:0000313" key="2">
    <source>
        <dbReference type="EMBL" id="AKG43129.1"/>
    </source>
</evidence>
<protein>
    <submittedName>
        <fullName evidence="2">Uncharacterized protein</fullName>
    </submittedName>
</protein>
<keyword evidence="3" id="KW-1185">Reference proteome</keyword>